<gene>
    <name evidence="2" type="ORF">C8261_08855</name>
</gene>
<sequence length="189" mass="21490">MALPQQQLSLADYLAWENEQDERHEYYRGEVFAMVGVKRIHGLVTGNVLFALRQQLKGKSGQVFGPSLKVQIGEDMVFYPDVFVTCDAADLRTDYLFRAPTVIVEVLSESTRGYDYDTKFAAYRRLPALREYLLVDPENRRVDLFRRGENGLFTLYDYTGAEDFPLEAIACRLSLAEIFDGIEAIPGGD</sequence>
<dbReference type="Gene3D" id="3.90.1570.10">
    <property type="entry name" value="tt1808, chain A"/>
    <property type="match status" value="1"/>
</dbReference>
<keyword evidence="2" id="KW-0378">Hydrolase</keyword>
<accession>A0A2T4IF59</accession>
<dbReference type="SUPFAM" id="SSF52980">
    <property type="entry name" value="Restriction endonuclease-like"/>
    <property type="match status" value="1"/>
</dbReference>
<evidence type="ECO:0000259" key="1">
    <source>
        <dbReference type="Pfam" id="PF05685"/>
    </source>
</evidence>
<dbReference type="OrthoDB" id="9799703at2"/>
<proteinExistence type="predicted"/>
<feature type="domain" description="Putative restriction endonuclease" evidence="1">
    <location>
        <begin position="11"/>
        <end position="166"/>
    </location>
</feature>
<reference evidence="2 3" key="2">
    <citation type="submission" date="2018-04" db="EMBL/GenBank/DDBJ databases">
        <title>Thauera lacus sp. nov., isolated from an saline lake in Inner Mongolia, China.</title>
        <authorList>
            <person name="Liang Q.-Y."/>
        </authorList>
    </citation>
    <scope>NUCLEOTIDE SEQUENCE [LARGE SCALE GENOMIC DNA]</scope>
    <source>
        <strain evidence="2 3">D20</strain>
    </source>
</reference>
<dbReference type="GO" id="GO:0004519">
    <property type="term" value="F:endonuclease activity"/>
    <property type="evidence" value="ECO:0007669"/>
    <property type="project" value="UniProtKB-KW"/>
</dbReference>
<reference evidence="2 3" key="1">
    <citation type="submission" date="2018-03" db="EMBL/GenBank/DDBJ databases">
        <authorList>
            <person name="Keele B.F."/>
        </authorList>
    </citation>
    <scope>NUCLEOTIDE SEQUENCE [LARGE SCALE GENOMIC DNA]</scope>
    <source>
        <strain evidence="2 3">D20</strain>
    </source>
</reference>
<dbReference type="CDD" id="cd06260">
    <property type="entry name" value="DUF820-like"/>
    <property type="match status" value="1"/>
</dbReference>
<dbReference type="InterPro" id="IPR011335">
    <property type="entry name" value="Restrct_endonuc-II-like"/>
</dbReference>
<dbReference type="EMBL" id="PZKC01000006">
    <property type="protein sequence ID" value="PTD96413.1"/>
    <property type="molecule type" value="Genomic_DNA"/>
</dbReference>
<dbReference type="PANTHER" id="PTHR36558:SF1">
    <property type="entry name" value="RESTRICTION ENDONUCLEASE DOMAIN-CONTAINING PROTEIN-RELATED"/>
    <property type="match status" value="1"/>
</dbReference>
<protein>
    <submittedName>
        <fullName evidence="2">Uma2 family endonuclease</fullName>
    </submittedName>
</protein>
<dbReference type="AlphaFoldDB" id="A0A2T4IF59"/>
<name>A0A2T4IF59_9RHOO</name>
<evidence type="ECO:0000313" key="3">
    <source>
        <dbReference type="Proteomes" id="UP000241193"/>
    </source>
</evidence>
<keyword evidence="3" id="KW-1185">Reference proteome</keyword>
<dbReference type="Pfam" id="PF05685">
    <property type="entry name" value="Uma2"/>
    <property type="match status" value="1"/>
</dbReference>
<dbReference type="InterPro" id="IPR008538">
    <property type="entry name" value="Uma2"/>
</dbReference>
<dbReference type="PANTHER" id="PTHR36558">
    <property type="entry name" value="GLR1098 PROTEIN"/>
    <property type="match status" value="1"/>
</dbReference>
<dbReference type="InterPro" id="IPR012296">
    <property type="entry name" value="Nuclease_put_TT1808"/>
</dbReference>
<organism evidence="2 3">
    <name type="scientific">Pseudothauera lacus</name>
    <dbReference type="NCBI Taxonomy" id="2136175"/>
    <lineage>
        <taxon>Bacteria</taxon>
        <taxon>Pseudomonadati</taxon>
        <taxon>Pseudomonadota</taxon>
        <taxon>Betaproteobacteria</taxon>
        <taxon>Rhodocyclales</taxon>
        <taxon>Zoogloeaceae</taxon>
        <taxon>Pseudothauera</taxon>
    </lineage>
</organism>
<comment type="caution">
    <text evidence="2">The sequence shown here is derived from an EMBL/GenBank/DDBJ whole genome shotgun (WGS) entry which is preliminary data.</text>
</comment>
<keyword evidence="2" id="KW-0255">Endonuclease</keyword>
<evidence type="ECO:0000313" key="2">
    <source>
        <dbReference type="EMBL" id="PTD96413.1"/>
    </source>
</evidence>
<dbReference type="Proteomes" id="UP000241193">
    <property type="component" value="Unassembled WGS sequence"/>
</dbReference>
<dbReference type="RefSeq" id="WP_107493321.1">
    <property type="nucleotide sequence ID" value="NZ_PZKC01000006.1"/>
</dbReference>
<keyword evidence="2" id="KW-0540">Nuclease</keyword>